<gene>
    <name evidence="13" type="ORF">FV139_02035</name>
</gene>
<dbReference type="GO" id="GO:0005737">
    <property type="term" value="C:cytoplasm"/>
    <property type="evidence" value="ECO:0007669"/>
    <property type="project" value="TreeGrafter"/>
</dbReference>
<evidence type="ECO:0000259" key="11">
    <source>
        <dbReference type="Pfam" id="PF02558"/>
    </source>
</evidence>
<dbReference type="EC" id="1.1.1.169" evidence="3 10"/>
<dbReference type="GO" id="GO:0015940">
    <property type="term" value="P:pantothenate biosynthetic process"/>
    <property type="evidence" value="ECO:0007669"/>
    <property type="project" value="UniProtKB-UniPathway"/>
</dbReference>
<name>A0A5C9A9H0_9GAMM</name>
<dbReference type="Proteomes" id="UP000321039">
    <property type="component" value="Unassembled WGS sequence"/>
</dbReference>
<dbReference type="Pfam" id="PF08546">
    <property type="entry name" value="ApbA_C"/>
    <property type="match status" value="1"/>
</dbReference>
<keyword evidence="6 10" id="KW-0521">NADP</keyword>
<evidence type="ECO:0000313" key="13">
    <source>
        <dbReference type="EMBL" id="TXS96300.1"/>
    </source>
</evidence>
<evidence type="ECO:0000256" key="2">
    <source>
        <dbReference type="ARBA" id="ARBA00007870"/>
    </source>
</evidence>
<reference evidence="13 14" key="1">
    <citation type="submission" date="2019-08" db="EMBL/GenBank/DDBJ databases">
        <title>Parahaliea maris sp. nov., isolated from the surface seawater.</title>
        <authorList>
            <person name="Liu Y."/>
        </authorList>
    </citation>
    <scope>NUCLEOTIDE SEQUENCE [LARGE SCALE GENOMIC DNA]</scope>
    <source>
        <strain evidence="13 14">HSLHS9</strain>
    </source>
</reference>
<dbReference type="NCBIfam" id="TIGR00745">
    <property type="entry name" value="apbA_panE"/>
    <property type="match status" value="1"/>
</dbReference>
<feature type="domain" description="Ketopantoate reductase N-terminal" evidence="11">
    <location>
        <begin position="5"/>
        <end position="147"/>
    </location>
</feature>
<dbReference type="InterPro" id="IPR003710">
    <property type="entry name" value="ApbA"/>
</dbReference>
<dbReference type="RefSeq" id="WP_148066568.1">
    <property type="nucleotide sequence ID" value="NZ_VRZA01000001.1"/>
</dbReference>
<dbReference type="InterPro" id="IPR013328">
    <property type="entry name" value="6PGD_dom2"/>
</dbReference>
<dbReference type="SUPFAM" id="SSF51735">
    <property type="entry name" value="NAD(P)-binding Rossmann-fold domains"/>
    <property type="match status" value="1"/>
</dbReference>
<evidence type="ECO:0000256" key="7">
    <source>
        <dbReference type="ARBA" id="ARBA00023002"/>
    </source>
</evidence>
<dbReference type="InterPro" id="IPR008927">
    <property type="entry name" value="6-PGluconate_DH-like_C_sf"/>
</dbReference>
<dbReference type="FunFam" id="1.10.1040.10:FF:000017">
    <property type="entry name" value="2-dehydropantoate 2-reductase"/>
    <property type="match status" value="1"/>
</dbReference>
<dbReference type="EMBL" id="VRZA01000001">
    <property type="protein sequence ID" value="TXS96300.1"/>
    <property type="molecule type" value="Genomic_DNA"/>
</dbReference>
<comment type="pathway">
    <text evidence="1 10">Cofactor biosynthesis; (R)-pantothenate biosynthesis; (R)-pantoate from 3-methyl-2-oxobutanoate: step 2/2.</text>
</comment>
<keyword evidence="5 10" id="KW-0566">Pantothenate biosynthesis</keyword>
<sequence length="296" mass="31517">MSLPWYILGCGAMGSLHAAQLDRAGESVIMLPRSTPPGGGPLQLEICGLSTSRHALPWQAPEASAPIDRLLVLTKAYDVAAAIGSVARRLTPQSQVVLMANGMGYAEEIAARLPGLSLAFGTSTQGAHRTVDGKVHHAGLGSTRVGMPGVIDAPAWFSPLGQALPDCEWEADISMALWQKLAVNCAINPLTSLHNCRNGELARDPHLAQKVRDVCGEIAEVAEAAGQVLPDLESRVFSVIDATADNRSSMLQDVSRGQRTEIDYINGYLVRQARQLAVPAPLNEALWHAVRDLTAP</sequence>
<evidence type="ECO:0000256" key="3">
    <source>
        <dbReference type="ARBA" id="ARBA00013014"/>
    </source>
</evidence>
<keyword evidence="14" id="KW-1185">Reference proteome</keyword>
<feature type="domain" description="Ketopantoate reductase C-terminal" evidence="12">
    <location>
        <begin position="172"/>
        <end position="292"/>
    </location>
</feature>
<evidence type="ECO:0000256" key="9">
    <source>
        <dbReference type="ARBA" id="ARBA00048793"/>
    </source>
</evidence>
<comment type="catalytic activity">
    <reaction evidence="9 10">
        <text>(R)-pantoate + NADP(+) = 2-dehydropantoate + NADPH + H(+)</text>
        <dbReference type="Rhea" id="RHEA:16233"/>
        <dbReference type="ChEBI" id="CHEBI:11561"/>
        <dbReference type="ChEBI" id="CHEBI:15378"/>
        <dbReference type="ChEBI" id="CHEBI:15980"/>
        <dbReference type="ChEBI" id="CHEBI:57783"/>
        <dbReference type="ChEBI" id="CHEBI:58349"/>
        <dbReference type="EC" id="1.1.1.169"/>
    </reaction>
</comment>
<evidence type="ECO:0000256" key="4">
    <source>
        <dbReference type="ARBA" id="ARBA00019465"/>
    </source>
</evidence>
<dbReference type="Pfam" id="PF02558">
    <property type="entry name" value="ApbA"/>
    <property type="match status" value="1"/>
</dbReference>
<evidence type="ECO:0000259" key="12">
    <source>
        <dbReference type="Pfam" id="PF08546"/>
    </source>
</evidence>
<dbReference type="Gene3D" id="1.10.1040.10">
    <property type="entry name" value="N-(1-d-carboxylethyl)-l-norvaline Dehydrogenase, domain 2"/>
    <property type="match status" value="1"/>
</dbReference>
<dbReference type="UniPathway" id="UPA00028">
    <property type="reaction ID" value="UER00004"/>
</dbReference>
<dbReference type="PANTHER" id="PTHR43765">
    <property type="entry name" value="2-DEHYDROPANTOATE 2-REDUCTASE-RELATED"/>
    <property type="match status" value="1"/>
</dbReference>
<dbReference type="AlphaFoldDB" id="A0A5C9A9H0"/>
<dbReference type="InterPro" id="IPR013332">
    <property type="entry name" value="KPR_N"/>
</dbReference>
<organism evidence="13 14">
    <name type="scientific">Parahaliea maris</name>
    <dbReference type="NCBI Taxonomy" id="2716870"/>
    <lineage>
        <taxon>Bacteria</taxon>
        <taxon>Pseudomonadati</taxon>
        <taxon>Pseudomonadota</taxon>
        <taxon>Gammaproteobacteria</taxon>
        <taxon>Cellvibrionales</taxon>
        <taxon>Halieaceae</taxon>
        <taxon>Parahaliea</taxon>
    </lineage>
</organism>
<evidence type="ECO:0000313" key="14">
    <source>
        <dbReference type="Proteomes" id="UP000321039"/>
    </source>
</evidence>
<dbReference type="InterPro" id="IPR050838">
    <property type="entry name" value="Ketopantoate_reductase"/>
</dbReference>
<evidence type="ECO:0000256" key="6">
    <source>
        <dbReference type="ARBA" id="ARBA00022857"/>
    </source>
</evidence>
<evidence type="ECO:0000256" key="1">
    <source>
        <dbReference type="ARBA" id="ARBA00004994"/>
    </source>
</evidence>
<dbReference type="GO" id="GO:0050661">
    <property type="term" value="F:NADP binding"/>
    <property type="evidence" value="ECO:0007669"/>
    <property type="project" value="TreeGrafter"/>
</dbReference>
<dbReference type="InterPro" id="IPR036291">
    <property type="entry name" value="NAD(P)-bd_dom_sf"/>
</dbReference>
<accession>A0A5C9A9H0</accession>
<evidence type="ECO:0000256" key="10">
    <source>
        <dbReference type="RuleBase" id="RU362068"/>
    </source>
</evidence>
<comment type="caution">
    <text evidence="13">The sequence shown here is derived from an EMBL/GenBank/DDBJ whole genome shotgun (WGS) entry which is preliminary data.</text>
</comment>
<proteinExistence type="inferred from homology"/>
<dbReference type="PANTHER" id="PTHR43765:SF2">
    <property type="entry name" value="2-DEHYDROPANTOATE 2-REDUCTASE"/>
    <property type="match status" value="1"/>
</dbReference>
<comment type="function">
    <text evidence="10">Catalyzes the NADPH-dependent reduction of ketopantoate into pantoic acid.</text>
</comment>
<dbReference type="InterPro" id="IPR013752">
    <property type="entry name" value="KPA_reductase"/>
</dbReference>
<comment type="similarity">
    <text evidence="2 10">Belongs to the ketopantoate reductase family.</text>
</comment>
<protein>
    <recommendedName>
        <fullName evidence="4 10">2-dehydropantoate 2-reductase</fullName>
        <ecNumber evidence="3 10">1.1.1.169</ecNumber>
    </recommendedName>
    <alternativeName>
        <fullName evidence="8 10">Ketopantoate reductase</fullName>
    </alternativeName>
</protein>
<dbReference type="Gene3D" id="3.40.50.720">
    <property type="entry name" value="NAD(P)-binding Rossmann-like Domain"/>
    <property type="match status" value="1"/>
</dbReference>
<dbReference type="SUPFAM" id="SSF48179">
    <property type="entry name" value="6-phosphogluconate dehydrogenase C-terminal domain-like"/>
    <property type="match status" value="1"/>
</dbReference>
<evidence type="ECO:0000256" key="8">
    <source>
        <dbReference type="ARBA" id="ARBA00032024"/>
    </source>
</evidence>
<evidence type="ECO:0000256" key="5">
    <source>
        <dbReference type="ARBA" id="ARBA00022655"/>
    </source>
</evidence>
<dbReference type="GO" id="GO:0008677">
    <property type="term" value="F:2-dehydropantoate 2-reductase activity"/>
    <property type="evidence" value="ECO:0007669"/>
    <property type="project" value="UniProtKB-EC"/>
</dbReference>
<keyword evidence="7 10" id="KW-0560">Oxidoreductase</keyword>